<dbReference type="PROSITE" id="PS50011">
    <property type="entry name" value="PROTEIN_KINASE_DOM"/>
    <property type="match status" value="1"/>
</dbReference>
<gene>
    <name evidence="3" type="ORF">S40285_04353</name>
</gene>
<feature type="compositionally biased region" description="Low complexity" evidence="1">
    <location>
        <begin position="656"/>
        <end position="671"/>
    </location>
</feature>
<dbReference type="PANTHER" id="PTHR24216">
    <property type="entry name" value="PAXILLIN-RELATED"/>
    <property type="match status" value="1"/>
</dbReference>
<feature type="compositionally biased region" description="Low complexity" evidence="1">
    <location>
        <begin position="1140"/>
        <end position="1160"/>
    </location>
</feature>
<accession>A0A084QNP7</accession>
<dbReference type="InterPro" id="IPR000719">
    <property type="entry name" value="Prot_kinase_dom"/>
</dbReference>
<feature type="region of interest" description="Disordered" evidence="1">
    <location>
        <begin position="517"/>
        <end position="1160"/>
    </location>
</feature>
<keyword evidence="4" id="KW-1185">Reference proteome</keyword>
<feature type="region of interest" description="Disordered" evidence="1">
    <location>
        <begin position="1"/>
        <end position="21"/>
    </location>
</feature>
<feature type="compositionally biased region" description="Low complexity" evidence="1">
    <location>
        <begin position="962"/>
        <end position="980"/>
    </location>
</feature>
<evidence type="ECO:0000259" key="2">
    <source>
        <dbReference type="PROSITE" id="PS50011"/>
    </source>
</evidence>
<sequence>MTPSEVGLARGSDSGDRGQARGTYNRLNLIREDVTPLDTKLQDIRNYVTIQSAILRGEEDVVLLNADRIPDSLIRSLRVPWSLAHNVESEYNPPWAERHDSSASGPKAHPPNDYFREFKKHNTFAHLELKYQGILGQGGFGLVTRWRATFADDTGLDFALKSGPNFNLTYNAAGERWWHDRYKGATHTVQTVDLEAIAAEKRERAGVGRARGVESFNPLRYNALFLEFADQGDFESIVAKIHHGGILVTNRIAWHIWENLVKGLASMAWVPSYAGQSPDFDRCVALAQEGDDDHLQNIFWSINPEHDVHFDMDESNSNPSTLSPAVFTNVNQFHDFSDEWSVEMKRQWDRWPNSRYWDARYIGKIHRFAPEQVHQDWDKVRPSKDGPPCPNFAGENFESGERVAGRYGTWTNIFVTAKIMEAFITGVRISHPFKAKQVTTSDNRIFSSYGYRLQSFKNDHQDHVEVELIDTIMKCQAEFPRDRPSAGRLLGDVIERLKKPFAESDEQFAQFWSLFLRTPTPAKPPSPPPPPPASTPSSGPRGNGDGDDDEDDGPDEDGGDQGAAEARRATPARGFAAGRRARAARGGRPRVYGARANAGRGRAGARRARAARGSRNGLAQQRDEAAPSEPSVRRPALGELDVVDLQPRRVLRPRRQQQALAPAPARAAVQRPRVRRRSPAVVTPPPQNENDLPRGQGPAGNPRGTPGSRVQRPPLDELNPRNVHERIAVGAAAAVRQTAPEVQDPILLDLAQRLGPDSGDKEADQENRTPPSRRLERNIRGRGGDPNSPSYGLARGRGARRDGRHQVVVLDEDPTPPGGRRAAQQDRSEAQGEPAEAVANIPSAVSSFEIHEDPESPPRQQPAPPAQISQSSSELSVLSVTPELYSPDSVIGTRRIGLPRRGAPTPSRHPMDDLEDVVVREDDESSEASSTAQEDQVEEVVEAQIEEAVEVREDQSSDSQGEQVVETSSSEETVLSTIVVATTRPPPASSGDSTSEENGSSEDNAQGSRKRLREEDRDEESSESNVSPPPPKRVRGTKAAPKKPAPKKPAPKLGVSKPAATRKRSRQDEEEEDEENEEDEPSSSDKESPPPPKQSRGNKQPPAAKKPPGKKPAAKKPVAQKPPARTPLPAARPAKKPAAKETPTAPQRRNPARAARAPRK</sequence>
<dbReference type="OrthoDB" id="4062651at2759"/>
<feature type="compositionally biased region" description="Basic residues" evidence="1">
    <location>
        <begin position="579"/>
        <end position="588"/>
    </location>
</feature>
<dbReference type="InParanoid" id="A0A084QNP7"/>
<feature type="compositionally biased region" description="Acidic residues" evidence="1">
    <location>
        <begin position="935"/>
        <end position="948"/>
    </location>
</feature>
<dbReference type="Proteomes" id="UP000028524">
    <property type="component" value="Unassembled WGS sequence"/>
</dbReference>
<feature type="compositionally biased region" description="Basic residues" evidence="1">
    <location>
        <begin position="603"/>
        <end position="612"/>
    </location>
</feature>
<feature type="compositionally biased region" description="Low complexity" evidence="1">
    <location>
        <begin position="589"/>
        <end position="600"/>
    </location>
</feature>
<dbReference type="GO" id="GO:0004672">
    <property type="term" value="F:protein kinase activity"/>
    <property type="evidence" value="ECO:0007669"/>
    <property type="project" value="InterPro"/>
</dbReference>
<feature type="compositionally biased region" description="Pro residues" evidence="1">
    <location>
        <begin position="521"/>
        <end position="534"/>
    </location>
</feature>
<feature type="compositionally biased region" description="Low complexity" evidence="1">
    <location>
        <begin position="1115"/>
        <end position="1132"/>
    </location>
</feature>
<feature type="compositionally biased region" description="Basic and acidic residues" evidence="1">
    <location>
        <begin position="909"/>
        <end position="920"/>
    </location>
</feature>
<dbReference type="HOGENOM" id="CLU_275361_0_0_1"/>
<evidence type="ECO:0000256" key="1">
    <source>
        <dbReference type="SAM" id="MobiDB-lite"/>
    </source>
</evidence>
<feature type="compositionally biased region" description="Basic and acidic residues" evidence="1">
    <location>
        <begin position="758"/>
        <end position="783"/>
    </location>
</feature>
<dbReference type="EMBL" id="KL660592">
    <property type="protein sequence ID" value="KFA65582.1"/>
    <property type="molecule type" value="Genomic_DNA"/>
</dbReference>
<feature type="compositionally biased region" description="Acidic residues" evidence="1">
    <location>
        <begin position="1068"/>
        <end position="1082"/>
    </location>
</feature>
<dbReference type="GO" id="GO:0005524">
    <property type="term" value="F:ATP binding"/>
    <property type="evidence" value="ECO:0007669"/>
    <property type="project" value="InterPro"/>
</dbReference>
<dbReference type="STRING" id="1283841.A0A084QNP7"/>
<evidence type="ECO:0000313" key="4">
    <source>
        <dbReference type="Proteomes" id="UP000028524"/>
    </source>
</evidence>
<feature type="compositionally biased region" description="Low complexity" evidence="1">
    <location>
        <begin position="866"/>
        <end position="880"/>
    </location>
</feature>
<dbReference type="AlphaFoldDB" id="A0A084QNP7"/>
<feature type="compositionally biased region" description="Basic residues" evidence="1">
    <location>
        <begin position="1032"/>
        <end position="1050"/>
    </location>
</feature>
<name>A0A084QNP7_STAC4</name>
<feature type="compositionally biased region" description="Polar residues" evidence="1">
    <location>
        <begin position="990"/>
        <end position="1007"/>
    </location>
</feature>
<organism evidence="3 4">
    <name type="scientific">Stachybotrys chlorohalonatus (strain IBT 40285)</name>
    <dbReference type="NCBI Taxonomy" id="1283841"/>
    <lineage>
        <taxon>Eukaryota</taxon>
        <taxon>Fungi</taxon>
        <taxon>Dikarya</taxon>
        <taxon>Ascomycota</taxon>
        <taxon>Pezizomycotina</taxon>
        <taxon>Sordariomycetes</taxon>
        <taxon>Hypocreomycetidae</taxon>
        <taxon>Hypocreales</taxon>
        <taxon>Stachybotryaceae</taxon>
        <taxon>Stachybotrys</taxon>
    </lineage>
</organism>
<feature type="compositionally biased region" description="Low complexity" evidence="1">
    <location>
        <begin position="569"/>
        <end position="578"/>
    </location>
</feature>
<dbReference type="PANTHER" id="PTHR24216:SF65">
    <property type="entry name" value="PAXILLIN-LIKE PROTEIN 1"/>
    <property type="match status" value="1"/>
</dbReference>
<protein>
    <recommendedName>
        <fullName evidence="2">Protein kinase domain-containing protein</fullName>
    </recommendedName>
</protein>
<proteinExistence type="predicted"/>
<reference evidence="3 4" key="1">
    <citation type="journal article" date="2014" name="BMC Genomics">
        <title>Comparative genome sequencing reveals chemotype-specific gene clusters in the toxigenic black mold Stachybotrys.</title>
        <authorList>
            <person name="Semeiks J."/>
            <person name="Borek D."/>
            <person name="Otwinowski Z."/>
            <person name="Grishin N.V."/>
        </authorList>
    </citation>
    <scope>NUCLEOTIDE SEQUENCE [LARGE SCALE GENOMIC DNA]</scope>
    <source>
        <strain evidence="3 4">IBT 40285</strain>
    </source>
</reference>
<evidence type="ECO:0000313" key="3">
    <source>
        <dbReference type="EMBL" id="KFA65582.1"/>
    </source>
</evidence>
<feature type="domain" description="Protein kinase" evidence="2">
    <location>
        <begin position="129"/>
        <end position="502"/>
    </location>
</feature>
<feature type="compositionally biased region" description="Acidic residues" evidence="1">
    <location>
        <begin position="545"/>
        <end position="559"/>
    </location>
</feature>
<feature type="compositionally biased region" description="Basic and acidic residues" evidence="1">
    <location>
        <begin position="714"/>
        <end position="727"/>
    </location>
</feature>